<evidence type="ECO:0000313" key="4">
    <source>
        <dbReference type="EMBL" id="HIS92933.1"/>
    </source>
</evidence>
<evidence type="ECO:0000256" key="2">
    <source>
        <dbReference type="ARBA" id="ARBA00023315"/>
    </source>
</evidence>
<organism evidence="4 5">
    <name type="scientific">Candidatus Alectryocaccomicrobium excrementavium</name>
    <dbReference type="NCBI Taxonomy" id="2840668"/>
    <lineage>
        <taxon>Bacteria</taxon>
        <taxon>Bacillati</taxon>
        <taxon>Bacillota</taxon>
        <taxon>Clostridia</taxon>
        <taxon>Candidatus Alectryocaccomicrobium</taxon>
    </lineage>
</organism>
<dbReference type="Proteomes" id="UP000824140">
    <property type="component" value="Unassembled WGS sequence"/>
</dbReference>
<feature type="domain" description="N-acetyltransferase" evidence="3">
    <location>
        <begin position="1"/>
        <end position="163"/>
    </location>
</feature>
<reference evidence="4" key="2">
    <citation type="journal article" date="2021" name="PeerJ">
        <title>Extensive microbial diversity within the chicken gut microbiome revealed by metagenomics and culture.</title>
        <authorList>
            <person name="Gilroy R."/>
            <person name="Ravi A."/>
            <person name="Getino M."/>
            <person name="Pursley I."/>
            <person name="Horton D.L."/>
            <person name="Alikhan N.F."/>
            <person name="Baker D."/>
            <person name="Gharbi K."/>
            <person name="Hall N."/>
            <person name="Watson M."/>
            <person name="Adriaenssens E.M."/>
            <person name="Foster-Nyarko E."/>
            <person name="Jarju S."/>
            <person name="Secka A."/>
            <person name="Antonio M."/>
            <person name="Oren A."/>
            <person name="Chaudhuri R.R."/>
            <person name="La Ragione R."/>
            <person name="Hildebrand F."/>
            <person name="Pallen M.J."/>
        </authorList>
    </citation>
    <scope>NUCLEOTIDE SEQUENCE</scope>
    <source>
        <strain evidence="4">13766</strain>
    </source>
</reference>
<dbReference type="PROSITE" id="PS51186">
    <property type="entry name" value="GNAT"/>
    <property type="match status" value="1"/>
</dbReference>
<dbReference type="EMBL" id="DVJN01000161">
    <property type="protein sequence ID" value="HIS92933.1"/>
    <property type="molecule type" value="Genomic_DNA"/>
</dbReference>
<dbReference type="InterPro" id="IPR000182">
    <property type="entry name" value="GNAT_dom"/>
</dbReference>
<gene>
    <name evidence="4" type="ORF">IAA84_07970</name>
</gene>
<keyword evidence="2" id="KW-0012">Acyltransferase</keyword>
<dbReference type="Pfam" id="PF00583">
    <property type="entry name" value="Acetyltransf_1"/>
    <property type="match status" value="1"/>
</dbReference>
<dbReference type="GO" id="GO:0016747">
    <property type="term" value="F:acyltransferase activity, transferring groups other than amino-acyl groups"/>
    <property type="evidence" value="ECO:0007669"/>
    <property type="project" value="InterPro"/>
</dbReference>
<dbReference type="InterPro" id="IPR050832">
    <property type="entry name" value="Bact_Acetyltransf"/>
</dbReference>
<dbReference type="PANTHER" id="PTHR43877">
    <property type="entry name" value="AMINOALKYLPHOSPHONATE N-ACETYLTRANSFERASE-RELATED-RELATED"/>
    <property type="match status" value="1"/>
</dbReference>
<comment type="caution">
    <text evidence="4">The sequence shown here is derived from an EMBL/GenBank/DDBJ whole genome shotgun (WGS) entry which is preliminary data.</text>
</comment>
<dbReference type="CDD" id="cd04301">
    <property type="entry name" value="NAT_SF"/>
    <property type="match status" value="1"/>
</dbReference>
<proteinExistence type="predicted"/>
<evidence type="ECO:0000259" key="3">
    <source>
        <dbReference type="PROSITE" id="PS51186"/>
    </source>
</evidence>
<name>A0A9D1G196_9FIRM</name>
<accession>A0A9D1G196</accession>
<sequence length="164" mass="19130">MEDADILADFSRQRFYETFASMNTPENMAVYLNEAFAPEKIRAELANPDSAFYFLYADEKLAGYLKLNEAPAQTDVRDAQSLEIERIYVSKDFQGEGLGRYLLEQATSIAMRREKKYIWLGVWEKNEKALRFYKRNGFYPIGAHVFMIGDDEQTDYLMRKDLEG</sequence>
<evidence type="ECO:0000313" key="5">
    <source>
        <dbReference type="Proteomes" id="UP000824140"/>
    </source>
</evidence>
<dbReference type="InterPro" id="IPR016181">
    <property type="entry name" value="Acyl_CoA_acyltransferase"/>
</dbReference>
<dbReference type="AlphaFoldDB" id="A0A9D1G196"/>
<keyword evidence="1" id="KW-0808">Transferase</keyword>
<dbReference type="Gene3D" id="3.40.630.30">
    <property type="match status" value="1"/>
</dbReference>
<dbReference type="SUPFAM" id="SSF55729">
    <property type="entry name" value="Acyl-CoA N-acyltransferases (Nat)"/>
    <property type="match status" value="1"/>
</dbReference>
<reference evidence="4" key="1">
    <citation type="submission" date="2020-10" db="EMBL/GenBank/DDBJ databases">
        <authorList>
            <person name="Gilroy R."/>
        </authorList>
    </citation>
    <scope>NUCLEOTIDE SEQUENCE</scope>
    <source>
        <strain evidence="4">13766</strain>
    </source>
</reference>
<evidence type="ECO:0000256" key="1">
    <source>
        <dbReference type="ARBA" id="ARBA00022679"/>
    </source>
</evidence>
<protein>
    <submittedName>
        <fullName evidence="4">GNAT family N-acetyltransferase</fullName>
    </submittedName>
</protein>